<dbReference type="InterPro" id="IPR016167">
    <property type="entry name" value="FAD-bd_PCMH_sub1"/>
</dbReference>
<organism evidence="7 8">
    <name type="scientific">Halobaculum marinum</name>
    <dbReference type="NCBI Taxonomy" id="3031996"/>
    <lineage>
        <taxon>Archaea</taxon>
        <taxon>Methanobacteriati</taxon>
        <taxon>Methanobacteriota</taxon>
        <taxon>Stenosarchaea group</taxon>
        <taxon>Halobacteria</taxon>
        <taxon>Halobacteriales</taxon>
        <taxon>Haloferacaceae</taxon>
        <taxon>Halobaculum</taxon>
    </lineage>
</organism>
<dbReference type="PROSITE" id="PS51387">
    <property type="entry name" value="FAD_PCMH"/>
    <property type="match status" value="1"/>
</dbReference>
<dbReference type="RefSeq" id="WP_349770201.1">
    <property type="nucleotide sequence ID" value="NZ_CP119989.1"/>
</dbReference>
<dbReference type="Gene3D" id="3.40.462.20">
    <property type="match status" value="1"/>
</dbReference>
<name>A0ABD5X047_9EURY</name>
<feature type="domain" description="FAD-binding PCMH-type" evidence="6">
    <location>
        <begin position="51"/>
        <end position="221"/>
    </location>
</feature>
<dbReference type="InterPro" id="IPR036318">
    <property type="entry name" value="FAD-bd_PCMH-like_sf"/>
</dbReference>
<dbReference type="SUPFAM" id="SSF55103">
    <property type="entry name" value="FAD-linked oxidases, C-terminal domain"/>
    <property type="match status" value="1"/>
</dbReference>
<dbReference type="InterPro" id="IPR016166">
    <property type="entry name" value="FAD-bd_PCMH"/>
</dbReference>
<gene>
    <name evidence="7" type="ORF">ACFQKD_11710</name>
</gene>
<proteinExistence type="inferred from homology"/>
<evidence type="ECO:0000256" key="4">
    <source>
        <dbReference type="ARBA" id="ARBA00022827"/>
    </source>
</evidence>
<evidence type="ECO:0000256" key="1">
    <source>
        <dbReference type="ARBA" id="ARBA00001974"/>
    </source>
</evidence>
<dbReference type="GeneID" id="79271112"/>
<comment type="similarity">
    <text evidence="2">Belongs to the oxygen-dependent FAD-linked oxidoreductase family.</text>
</comment>
<dbReference type="Gene3D" id="3.30.43.10">
    <property type="entry name" value="Uridine Diphospho-n-acetylenolpyruvylglucosamine Reductase, domain 2"/>
    <property type="match status" value="1"/>
</dbReference>
<dbReference type="Gene3D" id="3.30.465.10">
    <property type="match status" value="1"/>
</dbReference>
<dbReference type="PANTHER" id="PTHR42973">
    <property type="entry name" value="BINDING OXIDOREDUCTASE, PUTATIVE (AFU_ORTHOLOGUE AFUA_1G17690)-RELATED"/>
    <property type="match status" value="1"/>
</dbReference>
<dbReference type="InterPro" id="IPR050416">
    <property type="entry name" value="FAD-linked_Oxidoreductase"/>
</dbReference>
<accession>A0ABD5X047</accession>
<dbReference type="InterPro" id="IPR016164">
    <property type="entry name" value="FAD-linked_Oxase-like_C"/>
</dbReference>
<evidence type="ECO:0000313" key="8">
    <source>
        <dbReference type="Proteomes" id="UP001596388"/>
    </source>
</evidence>
<protein>
    <submittedName>
        <fullName evidence="7">FAD-binding oxidoreductase</fullName>
    </submittedName>
</protein>
<dbReference type="GO" id="GO:0016491">
    <property type="term" value="F:oxidoreductase activity"/>
    <property type="evidence" value="ECO:0007669"/>
    <property type="project" value="UniProtKB-KW"/>
</dbReference>
<dbReference type="PANTHER" id="PTHR42973:SF39">
    <property type="entry name" value="FAD-BINDING PCMH-TYPE DOMAIN-CONTAINING PROTEIN"/>
    <property type="match status" value="1"/>
</dbReference>
<evidence type="ECO:0000256" key="5">
    <source>
        <dbReference type="ARBA" id="ARBA00023002"/>
    </source>
</evidence>
<keyword evidence="4" id="KW-0274">FAD</keyword>
<evidence type="ECO:0000256" key="2">
    <source>
        <dbReference type="ARBA" id="ARBA00005466"/>
    </source>
</evidence>
<keyword evidence="3" id="KW-0285">Flavoprotein</keyword>
<dbReference type="InterPro" id="IPR006094">
    <property type="entry name" value="Oxid_FAD_bind_N"/>
</dbReference>
<dbReference type="AlphaFoldDB" id="A0ABD5X047"/>
<comment type="cofactor">
    <cofactor evidence="1">
        <name>FAD</name>
        <dbReference type="ChEBI" id="CHEBI:57692"/>
    </cofactor>
</comment>
<dbReference type="Proteomes" id="UP001596388">
    <property type="component" value="Unassembled WGS sequence"/>
</dbReference>
<dbReference type="SUPFAM" id="SSF56176">
    <property type="entry name" value="FAD-binding/transporter-associated domain-like"/>
    <property type="match status" value="1"/>
</dbReference>
<dbReference type="PROSITE" id="PS00862">
    <property type="entry name" value="OX2_COVAL_FAD"/>
    <property type="match status" value="1"/>
</dbReference>
<dbReference type="InterPro" id="IPR006093">
    <property type="entry name" value="Oxy_OxRdtase_FAD_BS"/>
</dbReference>
<keyword evidence="8" id="KW-1185">Reference proteome</keyword>
<comment type="caution">
    <text evidence="7">The sequence shown here is derived from an EMBL/GenBank/DDBJ whole genome shotgun (WGS) entry which is preliminary data.</text>
</comment>
<dbReference type="InterPro" id="IPR012951">
    <property type="entry name" value="BBE"/>
</dbReference>
<evidence type="ECO:0000259" key="6">
    <source>
        <dbReference type="PROSITE" id="PS51387"/>
    </source>
</evidence>
<dbReference type="Pfam" id="PF01565">
    <property type="entry name" value="FAD_binding_4"/>
    <property type="match status" value="1"/>
</dbReference>
<evidence type="ECO:0000313" key="7">
    <source>
        <dbReference type="EMBL" id="MFC7097971.1"/>
    </source>
</evidence>
<dbReference type="InterPro" id="IPR016169">
    <property type="entry name" value="FAD-bd_PCMH_sub2"/>
</dbReference>
<evidence type="ECO:0000256" key="3">
    <source>
        <dbReference type="ARBA" id="ARBA00022630"/>
    </source>
</evidence>
<dbReference type="Pfam" id="PF08031">
    <property type="entry name" value="BBE"/>
    <property type="match status" value="1"/>
</dbReference>
<reference evidence="7 8" key="1">
    <citation type="journal article" date="2019" name="Int. J. Syst. Evol. Microbiol.">
        <title>The Global Catalogue of Microorganisms (GCM) 10K type strain sequencing project: providing services to taxonomists for standard genome sequencing and annotation.</title>
        <authorList>
            <consortium name="The Broad Institute Genomics Platform"/>
            <consortium name="The Broad Institute Genome Sequencing Center for Infectious Disease"/>
            <person name="Wu L."/>
            <person name="Ma J."/>
        </authorList>
    </citation>
    <scope>NUCLEOTIDE SEQUENCE [LARGE SCALE GENOMIC DNA]</scope>
    <source>
        <strain evidence="7 8">DT55</strain>
    </source>
</reference>
<sequence length="474" mass="50786">MAQTGVNDGEATLERLDDGAVESFVAGIHGEVLRPSDAGYEEARSLWNGTVDKHPALIVRCAGTADVVDAVSFAREQDLPLAVRGGGHNVAGTATCDGGVVVDLSAMTGVFVDRDTRRVRVQGGATIGDVDRETQLHGLAVPLGVVSETGVAGLTLGGGVGHLRREHGLSLDNLTGVEVVTADGEVRTANADANPDLFWAVRGGGGNFGVVTSFEYRLHEVGPEVPVLFVWHPMADAARALRAFRDYAAHAPPESSVVAFAATVPELDEFPEASWGSLALAFLGCYDGPADVADAEFRPIREAADPVADLSESMAYTDLQTLLDEDYPDGRNYYWKSTYVDELTDEVLELVARSAERMPSPLSTVDLWHLGGAIDDVPPDATAYPHRGRPFMLTFEANWEDDADTEANVEWARSGVERVRSTGVASGAYGNFPGDGTETGRLLYGDNYDRLVAVKRRYDPANLFHRNQNVDPTG</sequence>
<keyword evidence="5" id="KW-0560">Oxidoreductase</keyword>
<dbReference type="EMBL" id="JBHTAG010000003">
    <property type="protein sequence ID" value="MFC7097971.1"/>
    <property type="molecule type" value="Genomic_DNA"/>
</dbReference>